<protein>
    <submittedName>
        <fullName evidence="1">Uncharacterized protein</fullName>
    </submittedName>
</protein>
<reference evidence="1" key="2">
    <citation type="journal article" date="2015" name="Data Brief">
        <title>Shoot transcriptome of the giant reed, Arundo donax.</title>
        <authorList>
            <person name="Barrero R.A."/>
            <person name="Guerrero F.D."/>
            <person name="Moolhuijzen P."/>
            <person name="Goolsby J.A."/>
            <person name="Tidwell J."/>
            <person name="Bellgard S.E."/>
            <person name="Bellgard M.I."/>
        </authorList>
    </citation>
    <scope>NUCLEOTIDE SEQUENCE</scope>
    <source>
        <tissue evidence="1">Shoot tissue taken approximately 20 cm above the soil surface</tissue>
    </source>
</reference>
<organism evidence="1">
    <name type="scientific">Arundo donax</name>
    <name type="common">Giant reed</name>
    <name type="synonym">Donax arundinaceus</name>
    <dbReference type="NCBI Taxonomy" id="35708"/>
    <lineage>
        <taxon>Eukaryota</taxon>
        <taxon>Viridiplantae</taxon>
        <taxon>Streptophyta</taxon>
        <taxon>Embryophyta</taxon>
        <taxon>Tracheophyta</taxon>
        <taxon>Spermatophyta</taxon>
        <taxon>Magnoliopsida</taxon>
        <taxon>Liliopsida</taxon>
        <taxon>Poales</taxon>
        <taxon>Poaceae</taxon>
        <taxon>PACMAD clade</taxon>
        <taxon>Arundinoideae</taxon>
        <taxon>Arundineae</taxon>
        <taxon>Arundo</taxon>
    </lineage>
</organism>
<sequence>MCLGKCCSWNCFQTIESLKQLIWD</sequence>
<reference evidence="1" key="1">
    <citation type="submission" date="2014-09" db="EMBL/GenBank/DDBJ databases">
        <authorList>
            <person name="Magalhaes I.L.F."/>
            <person name="Oliveira U."/>
            <person name="Santos F.R."/>
            <person name="Vidigal T.H.D.A."/>
            <person name="Brescovit A.D."/>
            <person name="Santos A.J."/>
        </authorList>
    </citation>
    <scope>NUCLEOTIDE SEQUENCE</scope>
    <source>
        <tissue evidence="1">Shoot tissue taken approximately 20 cm above the soil surface</tissue>
    </source>
</reference>
<name>A0A0A8ZYN6_ARUDO</name>
<dbReference type="EMBL" id="GBRH01253954">
    <property type="protein sequence ID" value="JAD43941.1"/>
    <property type="molecule type" value="Transcribed_RNA"/>
</dbReference>
<evidence type="ECO:0000313" key="1">
    <source>
        <dbReference type="EMBL" id="JAD43941.1"/>
    </source>
</evidence>
<accession>A0A0A8ZYN6</accession>
<proteinExistence type="predicted"/>
<dbReference type="AlphaFoldDB" id="A0A0A8ZYN6"/>